<dbReference type="PANTHER" id="PTHR10795">
    <property type="entry name" value="PROPROTEIN CONVERTASE SUBTILISIN/KEXIN"/>
    <property type="match status" value="1"/>
</dbReference>
<dbReference type="Pfam" id="PF17766">
    <property type="entry name" value="fn3_6"/>
    <property type="match status" value="1"/>
</dbReference>
<proteinExistence type="inferred from homology"/>
<evidence type="ECO:0000259" key="7">
    <source>
        <dbReference type="Pfam" id="PF00082"/>
    </source>
</evidence>
<dbReference type="InterPro" id="IPR000209">
    <property type="entry name" value="Peptidase_S8/S53_dom"/>
</dbReference>
<reference evidence="9 10" key="1">
    <citation type="journal article" date="2021" name="Nat. Plants">
        <title>The Taxus genome provides insights into paclitaxel biosynthesis.</title>
        <authorList>
            <person name="Xiong X."/>
            <person name="Gou J."/>
            <person name="Liao Q."/>
            <person name="Li Y."/>
            <person name="Zhou Q."/>
            <person name="Bi G."/>
            <person name="Li C."/>
            <person name="Du R."/>
            <person name="Wang X."/>
            <person name="Sun T."/>
            <person name="Guo L."/>
            <person name="Liang H."/>
            <person name="Lu P."/>
            <person name="Wu Y."/>
            <person name="Zhang Z."/>
            <person name="Ro D.K."/>
            <person name="Shang Y."/>
            <person name="Huang S."/>
            <person name="Yan J."/>
        </authorList>
    </citation>
    <scope>NUCLEOTIDE SEQUENCE [LARGE SCALE GENOMIC DNA]</scope>
    <source>
        <strain evidence="9">Ta-2019</strain>
    </source>
</reference>
<sequence>PTFTARRSQEPVLTPLLVGKSLTAPIVAAFSSRGLSTAFPDILKPDVIAPGVNILAAWTNGSYKIVSGTSMSCPHVSGIAALIRAVHPTRTPAAIKSALMTSSSILDNRNRPIKDAVTLKAADPFPMGAGHVHPTATINPGLVYDMGPEDYINFLCGLKVYTEKQIALLSHKWPPCPNSERSADLNYPSFSVVKHRNVTNVGGKNAVYKVWVKSTPNVKVSVEPHTLVFKKQHETASFNVTFQSKVDASVSAAAEFGEISWKCVHGGTHVVRSPLALS</sequence>
<dbReference type="InterPro" id="IPR045051">
    <property type="entry name" value="SBT"/>
</dbReference>
<keyword evidence="2" id="KW-0645">Protease</keyword>
<keyword evidence="5" id="KW-0720">Serine protease</keyword>
<evidence type="ECO:0000256" key="1">
    <source>
        <dbReference type="ARBA" id="ARBA00011073"/>
    </source>
</evidence>
<protein>
    <recommendedName>
        <fullName evidence="11">Subtilisin-like protease</fullName>
    </recommendedName>
</protein>
<evidence type="ECO:0000313" key="10">
    <source>
        <dbReference type="Proteomes" id="UP000824469"/>
    </source>
</evidence>
<comment type="caution">
    <text evidence="9">The sequence shown here is derived from an EMBL/GenBank/DDBJ whole genome shotgun (WGS) entry which is preliminary data.</text>
</comment>
<evidence type="ECO:0000256" key="2">
    <source>
        <dbReference type="ARBA" id="ARBA00022670"/>
    </source>
</evidence>
<dbReference type="PROSITE" id="PS00138">
    <property type="entry name" value="SUBTILASE_SER"/>
    <property type="match status" value="1"/>
</dbReference>
<dbReference type="PROSITE" id="PS51892">
    <property type="entry name" value="SUBTILASE"/>
    <property type="match status" value="1"/>
</dbReference>
<keyword evidence="10" id="KW-1185">Reference proteome</keyword>
<feature type="domain" description="Peptidase S8/S53" evidence="7">
    <location>
        <begin position="18"/>
        <end position="107"/>
    </location>
</feature>
<dbReference type="OMA" id="IMLAEMI"/>
<feature type="non-terminal residue" evidence="9">
    <location>
        <position position="278"/>
    </location>
</feature>
<evidence type="ECO:0008006" key="11">
    <source>
        <dbReference type="Google" id="ProtNLM"/>
    </source>
</evidence>
<dbReference type="Proteomes" id="UP000824469">
    <property type="component" value="Unassembled WGS sequence"/>
</dbReference>
<organism evidence="9 10">
    <name type="scientific">Taxus chinensis</name>
    <name type="common">Chinese yew</name>
    <name type="synonym">Taxus wallichiana var. chinensis</name>
    <dbReference type="NCBI Taxonomy" id="29808"/>
    <lineage>
        <taxon>Eukaryota</taxon>
        <taxon>Viridiplantae</taxon>
        <taxon>Streptophyta</taxon>
        <taxon>Embryophyta</taxon>
        <taxon>Tracheophyta</taxon>
        <taxon>Spermatophyta</taxon>
        <taxon>Pinopsida</taxon>
        <taxon>Pinidae</taxon>
        <taxon>Conifers II</taxon>
        <taxon>Cupressales</taxon>
        <taxon>Taxaceae</taxon>
        <taxon>Taxus</taxon>
    </lineage>
</organism>
<keyword evidence="4" id="KW-0378">Hydrolase</keyword>
<evidence type="ECO:0000313" key="9">
    <source>
        <dbReference type="EMBL" id="KAH9290019.1"/>
    </source>
</evidence>
<evidence type="ECO:0000259" key="8">
    <source>
        <dbReference type="Pfam" id="PF17766"/>
    </source>
</evidence>
<dbReference type="EMBL" id="JAHRHJ020003813">
    <property type="protein sequence ID" value="KAH9290019.1"/>
    <property type="molecule type" value="Genomic_DNA"/>
</dbReference>
<name>A0AA38F2J9_TAXCH</name>
<evidence type="ECO:0000256" key="3">
    <source>
        <dbReference type="ARBA" id="ARBA00022729"/>
    </source>
</evidence>
<comment type="similarity">
    <text evidence="1 6">Belongs to the peptidase S8 family.</text>
</comment>
<feature type="non-terminal residue" evidence="9">
    <location>
        <position position="1"/>
    </location>
</feature>
<feature type="domain" description="Subtilisin-like protease fibronectin type-III" evidence="8">
    <location>
        <begin position="184"/>
        <end position="276"/>
    </location>
</feature>
<dbReference type="GO" id="GO:0006508">
    <property type="term" value="P:proteolysis"/>
    <property type="evidence" value="ECO:0007669"/>
    <property type="project" value="UniProtKB-KW"/>
</dbReference>
<dbReference type="Pfam" id="PF00082">
    <property type="entry name" value="Peptidase_S8"/>
    <property type="match status" value="1"/>
</dbReference>
<dbReference type="InterPro" id="IPR036852">
    <property type="entry name" value="Peptidase_S8/S53_dom_sf"/>
</dbReference>
<dbReference type="AlphaFoldDB" id="A0AA38F2J9"/>
<dbReference type="InterPro" id="IPR023828">
    <property type="entry name" value="Peptidase_S8_Ser-AS"/>
</dbReference>
<accession>A0AA38F2J9</accession>
<dbReference type="GO" id="GO:0004252">
    <property type="term" value="F:serine-type endopeptidase activity"/>
    <property type="evidence" value="ECO:0007669"/>
    <property type="project" value="InterPro"/>
</dbReference>
<dbReference type="InterPro" id="IPR041469">
    <property type="entry name" value="Subtilisin-like_FN3"/>
</dbReference>
<dbReference type="SUPFAM" id="SSF52743">
    <property type="entry name" value="Subtilisin-like"/>
    <property type="match status" value="1"/>
</dbReference>
<evidence type="ECO:0000256" key="4">
    <source>
        <dbReference type="ARBA" id="ARBA00022801"/>
    </source>
</evidence>
<comment type="caution">
    <text evidence="6">Lacks conserved residue(s) required for the propagation of feature annotation.</text>
</comment>
<dbReference type="Gene3D" id="3.40.50.200">
    <property type="entry name" value="Peptidase S8/S53 domain"/>
    <property type="match status" value="1"/>
</dbReference>
<dbReference type="Gene3D" id="2.60.40.2310">
    <property type="match status" value="1"/>
</dbReference>
<evidence type="ECO:0000256" key="5">
    <source>
        <dbReference type="ARBA" id="ARBA00022825"/>
    </source>
</evidence>
<evidence type="ECO:0000256" key="6">
    <source>
        <dbReference type="PROSITE-ProRule" id="PRU01240"/>
    </source>
</evidence>
<gene>
    <name evidence="9" type="ORF">KI387_034136</name>
</gene>
<keyword evidence="3" id="KW-0732">Signal</keyword>